<comment type="similarity">
    <text evidence="1">Belongs to the glycosyl hydrolase 13 family.</text>
</comment>
<dbReference type="GO" id="GO:0004556">
    <property type="term" value="F:alpha-amylase activity"/>
    <property type="evidence" value="ECO:0007669"/>
    <property type="project" value="TreeGrafter"/>
</dbReference>
<dbReference type="SUPFAM" id="SSF51011">
    <property type="entry name" value="Glycosyl hydrolase domain"/>
    <property type="match status" value="1"/>
</dbReference>
<keyword evidence="6" id="KW-1185">Reference proteome</keyword>
<dbReference type="SMART" id="SM00642">
    <property type="entry name" value="Aamy"/>
    <property type="match status" value="1"/>
</dbReference>
<reference evidence="5" key="1">
    <citation type="submission" date="2022-11" db="EMBL/GenBank/DDBJ databases">
        <title>Parathalassolutuus dongxingensis gen. nov., sp. nov., a novel member of family Oceanospirillaceae isolated from a coastal shrimp pond in Guangxi, China.</title>
        <authorList>
            <person name="Chen H."/>
        </authorList>
    </citation>
    <scope>NUCLEOTIDE SEQUENCE</scope>
    <source>
        <strain evidence="5">G-43</strain>
    </source>
</reference>
<dbReference type="FunFam" id="3.90.400.10:FF:000002">
    <property type="entry name" value="Sucrose isomerase"/>
    <property type="match status" value="1"/>
</dbReference>
<dbReference type="Pfam" id="PF00128">
    <property type="entry name" value="Alpha-amylase"/>
    <property type="match status" value="1"/>
</dbReference>
<evidence type="ECO:0000256" key="2">
    <source>
        <dbReference type="ARBA" id="ARBA00022801"/>
    </source>
</evidence>
<evidence type="ECO:0000313" key="6">
    <source>
        <dbReference type="Proteomes" id="UP001150830"/>
    </source>
</evidence>
<gene>
    <name evidence="5" type="ORF">OUO13_07625</name>
</gene>
<evidence type="ECO:0000256" key="3">
    <source>
        <dbReference type="ARBA" id="ARBA00023295"/>
    </source>
</evidence>
<sequence>MNSNISGNQFSEWWRGAVIYQIYPRSYMDANADGIGDLEGIISKLDYVASLGVDAIWLSPIFPSPMKDFGYDVSDYTDIAPVFGTVEHFRTLVERAHELGLKVIIDQVLSHCSDQHPWFMESRQSRDNPKSDWFVWSEPKADGTPPNNWLSLFGGSSWAWDSRRRQYYLHNFLASQPDLNLHHPEVQQALLDSVRFWLELGVDGFRLDTANFYFHDPLLRDNPPLPADQPKSLGVKEDNPYSWQRHLYDISQPENLEFLRRLRSLLDEYPERTTVGEIGDDFPLQRMAEYTSGGDKLHMAYTFDLLGPRYDVEHINRVVRNLEAVVGDGWPCWALSNHDVVRCVSRWGDQGLASSRAAQQQLALAAIAMLVSMRGSVCIYQGEELALPEAEVPFERLQDPYAIPFWPECKGRDGCRTPMVWGPQQHGGFSPVEPWLPVDDRHLALSVEAQERDPDSVLMRTRALLHWRKQQPALVSGSIQVLDTGNRLVCWLRQCPQQTLLVAVNLSNTAVACELPDLLESARVIRLPAMTGTVEGNTLHVPALQALFIEL</sequence>
<dbReference type="Gene3D" id="3.20.20.80">
    <property type="entry name" value="Glycosidases"/>
    <property type="match status" value="2"/>
</dbReference>
<dbReference type="SUPFAM" id="SSF51445">
    <property type="entry name" value="(Trans)glycosidases"/>
    <property type="match status" value="1"/>
</dbReference>
<evidence type="ECO:0000256" key="1">
    <source>
        <dbReference type="ARBA" id="ARBA00008061"/>
    </source>
</evidence>
<dbReference type="PANTHER" id="PTHR10357:SF179">
    <property type="entry name" value="NEUTRAL AND BASIC AMINO ACID TRANSPORT PROTEIN RBAT"/>
    <property type="match status" value="1"/>
</dbReference>
<evidence type="ECO:0000259" key="4">
    <source>
        <dbReference type="SMART" id="SM00642"/>
    </source>
</evidence>
<dbReference type="Gene3D" id="2.60.40.1180">
    <property type="entry name" value="Golgi alpha-mannosidase II"/>
    <property type="match status" value="1"/>
</dbReference>
<name>A0A9X3ELX7_9GAMM</name>
<dbReference type="GO" id="GO:0009313">
    <property type="term" value="P:oligosaccharide catabolic process"/>
    <property type="evidence" value="ECO:0007669"/>
    <property type="project" value="TreeGrafter"/>
</dbReference>
<organism evidence="5 6">
    <name type="scientific">Parathalassolituus penaei</name>
    <dbReference type="NCBI Taxonomy" id="2997323"/>
    <lineage>
        <taxon>Bacteria</taxon>
        <taxon>Pseudomonadati</taxon>
        <taxon>Pseudomonadota</taxon>
        <taxon>Gammaproteobacteria</taxon>
        <taxon>Oceanospirillales</taxon>
        <taxon>Oceanospirillaceae</taxon>
        <taxon>Parathalassolituus</taxon>
    </lineage>
</organism>
<keyword evidence="3" id="KW-0326">Glycosidase</keyword>
<dbReference type="RefSeq" id="WP_283173268.1">
    <property type="nucleotide sequence ID" value="NZ_JAPNOA010000020.1"/>
</dbReference>
<dbReference type="CDD" id="cd11330">
    <property type="entry name" value="AmyAc_OligoGlu"/>
    <property type="match status" value="1"/>
</dbReference>
<accession>A0A9X3ELX7</accession>
<dbReference type="Gene3D" id="3.90.400.10">
    <property type="entry name" value="Oligo-1,6-glucosidase, Domain 2"/>
    <property type="match status" value="1"/>
</dbReference>
<protein>
    <submittedName>
        <fullName evidence="5">Alpha glucosidase</fullName>
    </submittedName>
</protein>
<dbReference type="EMBL" id="JAPNOA010000020">
    <property type="protein sequence ID" value="MCY0965053.1"/>
    <property type="molecule type" value="Genomic_DNA"/>
</dbReference>
<dbReference type="PANTHER" id="PTHR10357">
    <property type="entry name" value="ALPHA-AMYLASE FAMILY MEMBER"/>
    <property type="match status" value="1"/>
</dbReference>
<proteinExistence type="inferred from homology"/>
<comment type="caution">
    <text evidence="5">The sequence shown here is derived from an EMBL/GenBank/DDBJ whole genome shotgun (WGS) entry which is preliminary data.</text>
</comment>
<dbReference type="Proteomes" id="UP001150830">
    <property type="component" value="Unassembled WGS sequence"/>
</dbReference>
<dbReference type="AlphaFoldDB" id="A0A9X3ELX7"/>
<dbReference type="InterPro" id="IPR006047">
    <property type="entry name" value="GH13_cat_dom"/>
</dbReference>
<evidence type="ECO:0000313" key="5">
    <source>
        <dbReference type="EMBL" id="MCY0965053.1"/>
    </source>
</evidence>
<feature type="domain" description="Glycosyl hydrolase family 13 catalytic" evidence="4">
    <location>
        <begin position="21"/>
        <end position="416"/>
    </location>
</feature>
<dbReference type="InterPro" id="IPR017853">
    <property type="entry name" value="GH"/>
</dbReference>
<keyword evidence="2" id="KW-0378">Hydrolase</keyword>
<dbReference type="InterPro" id="IPR045857">
    <property type="entry name" value="O16G_dom_2"/>
</dbReference>
<dbReference type="InterPro" id="IPR013780">
    <property type="entry name" value="Glyco_hydro_b"/>
</dbReference>